<evidence type="ECO:0000313" key="1">
    <source>
        <dbReference type="EMBL" id="TLF73523.1"/>
    </source>
</evidence>
<gene>
    <name evidence="1" type="ORF">FEK34_25795</name>
</gene>
<organism evidence="1 2">
    <name type="scientific">Nocardia cyriacigeorgica</name>
    <dbReference type="NCBI Taxonomy" id="135487"/>
    <lineage>
        <taxon>Bacteria</taxon>
        <taxon>Bacillati</taxon>
        <taxon>Actinomycetota</taxon>
        <taxon>Actinomycetes</taxon>
        <taxon>Mycobacteriales</taxon>
        <taxon>Nocardiaceae</taxon>
        <taxon>Nocardia</taxon>
    </lineage>
</organism>
<name>A0A5R8NDC8_9NOCA</name>
<comment type="caution">
    <text evidence="1">The sequence shown here is derived from an EMBL/GenBank/DDBJ whole genome shotgun (WGS) entry which is preliminary data.</text>
</comment>
<accession>A0A5R8NDC8</accession>
<dbReference type="RefSeq" id="WP_138451926.1">
    <property type="nucleotide sequence ID" value="NZ_VBUT01000012.1"/>
</dbReference>
<dbReference type="Proteomes" id="UP000306378">
    <property type="component" value="Unassembled WGS sequence"/>
</dbReference>
<dbReference type="AlphaFoldDB" id="A0A5R8NDC8"/>
<reference evidence="1 2" key="1">
    <citation type="submission" date="2019-05" db="EMBL/GenBank/DDBJ databases">
        <title>Genomes sequences of two Nocardia cyriacigeorgica environmental isolates, type strains Nocardia asteroides ATCC 19247 and Nocardia cyriacigeorgica DSM 44484.</title>
        <authorList>
            <person name="Vautrin F."/>
            <person name="Bergeron E."/>
            <person name="Dubost A."/>
            <person name="Abrouk D."/>
            <person name="Rodriguez Nava V."/>
            <person name="Pujic P."/>
        </authorList>
    </citation>
    <scope>NUCLEOTIDE SEQUENCE [LARGE SCALE GENOMIC DNA]</scope>
    <source>
        <strain evidence="1 2">EML 446</strain>
    </source>
</reference>
<sequence>MTTRAVAGGLCAEAVASHVSAAVVHGLPVWDVPMDRVHVTRDRGAGARSTKQLTVHAARLDRGDVVRAGGLAVTSAARTVVDLARSVPFAHAVVIGDGALHAGLTTRRALEDQLMRARGRPGCPAARRAIQFLDSRSESPGESLSRIVIDRAGLPRPEQQATVLDDRGRFVARVDFLFPDRGVIGEFDGMVKYRTGRRPSEETVIA</sequence>
<evidence type="ECO:0000313" key="2">
    <source>
        <dbReference type="Proteomes" id="UP000306378"/>
    </source>
</evidence>
<dbReference type="EMBL" id="VBUT01000012">
    <property type="protein sequence ID" value="TLF73523.1"/>
    <property type="molecule type" value="Genomic_DNA"/>
</dbReference>
<proteinExistence type="predicted"/>
<protein>
    <submittedName>
        <fullName evidence="1">Uncharacterized protein</fullName>
    </submittedName>
</protein>